<dbReference type="Pfam" id="PF03537">
    <property type="entry name" value="Glyco_hydro_114"/>
    <property type="match status" value="1"/>
</dbReference>
<sequence length="297" mass="32848">MSQKDFFPVRNFSFLVLFLCIAIFLTGCGGSVSASGNSLTGSNGGNGGTTSSVSAPRWHPVLSDTWQWQLRGTVNTGYAVSVYDVDLFDTPMATIQSLQAAGKKVVCYFSAGSSENWRSDFSQFQAADMGNNLTGWAGERWLDTRSSNVRQMMQARLDLAVAKGCNGVEPDNVDGYVNRSGFPLTAATQLDYNRFLANESHQRGLAIALKNDINQLSDLVGDFDFALNEQCHEFNECDNYQIFINNNKPVFNAEYASVYSSDPIMRQTLCADAAARRFHTLVLPLMLDDKYRYSCDL</sequence>
<proteinExistence type="predicted"/>
<evidence type="ECO:0000259" key="1">
    <source>
        <dbReference type="Pfam" id="PF03537"/>
    </source>
</evidence>
<dbReference type="Proteomes" id="UP000613113">
    <property type="component" value="Unassembled WGS sequence"/>
</dbReference>
<gene>
    <name evidence="2" type="ORF">H8K27_16255</name>
</gene>
<dbReference type="SUPFAM" id="SSF51445">
    <property type="entry name" value="(Trans)glycosidases"/>
    <property type="match status" value="1"/>
</dbReference>
<protein>
    <submittedName>
        <fullName evidence="2">Endo alpha-1,4 polygalactosaminidase</fullName>
    </submittedName>
</protein>
<dbReference type="Gene3D" id="3.20.20.70">
    <property type="entry name" value="Aldolase class I"/>
    <property type="match status" value="1"/>
</dbReference>
<organism evidence="2 3">
    <name type="scientific">Undibacterium griseum</name>
    <dbReference type="NCBI Taxonomy" id="2762295"/>
    <lineage>
        <taxon>Bacteria</taxon>
        <taxon>Pseudomonadati</taxon>
        <taxon>Pseudomonadota</taxon>
        <taxon>Betaproteobacteria</taxon>
        <taxon>Burkholderiales</taxon>
        <taxon>Oxalobacteraceae</taxon>
        <taxon>Undibacterium</taxon>
    </lineage>
</organism>
<dbReference type="PROSITE" id="PS51257">
    <property type="entry name" value="PROKAR_LIPOPROTEIN"/>
    <property type="match status" value="1"/>
</dbReference>
<comment type="caution">
    <text evidence="2">The sequence shown here is derived from an EMBL/GenBank/DDBJ whole genome shotgun (WGS) entry which is preliminary data.</text>
</comment>
<dbReference type="InterPro" id="IPR013785">
    <property type="entry name" value="Aldolase_TIM"/>
</dbReference>
<accession>A0ABR6YRZ7</accession>
<dbReference type="PANTHER" id="PTHR35273:SF2">
    <property type="entry name" value="ALPHA-GALACTOSIDASE"/>
    <property type="match status" value="1"/>
</dbReference>
<evidence type="ECO:0000313" key="3">
    <source>
        <dbReference type="Proteomes" id="UP000613113"/>
    </source>
</evidence>
<feature type="domain" description="Glycoside-hydrolase family GH114 TIM-barrel" evidence="1">
    <location>
        <begin position="65"/>
        <end position="290"/>
    </location>
</feature>
<name>A0ABR6YRZ7_9BURK</name>
<reference evidence="2 3" key="1">
    <citation type="submission" date="2020-08" db="EMBL/GenBank/DDBJ databases">
        <title>Novel species isolated from subtropical streams in China.</title>
        <authorList>
            <person name="Lu H."/>
        </authorList>
    </citation>
    <scope>NUCLEOTIDE SEQUENCE [LARGE SCALE GENOMIC DNA]</scope>
    <source>
        <strain evidence="2 3">FT31W</strain>
    </source>
</reference>
<dbReference type="InterPro" id="IPR017853">
    <property type="entry name" value="GH"/>
</dbReference>
<dbReference type="PANTHER" id="PTHR35273">
    <property type="entry name" value="ALPHA-1,4 POLYGALACTOSAMINIDASE, PUTATIVE (AFU_ORTHOLOGUE AFUA_3G07890)-RELATED"/>
    <property type="match status" value="1"/>
</dbReference>
<evidence type="ECO:0000313" key="2">
    <source>
        <dbReference type="EMBL" id="MBC3886682.1"/>
    </source>
</evidence>
<dbReference type="InterPro" id="IPR004352">
    <property type="entry name" value="GH114_TIM-barrel"/>
</dbReference>
<keyword evidence="3" id="KW-1185">Reference proteome</keyword>
<dbReference type="EMBL" id="JACOGC010000010">
    <property type="protein sequence ID" value="MBC3886682.1"/>
    <property type="molecule type" value="Genomic_DNA"/>
</dbReference>